<evidence type="ECO:0000313" key="10">
    <source>
        <dbReference type="EMBL" id="VAX07112.1"/>
    </source>
</evidence>
<dbReference type="GO" id="GO:0017061">
    <property type="term" value="F:S-methyl-5-thioadenosine phosphorylase activity"/>
    <property type="evidence" value="ECO:0007669"/>
    <property type="project" value="UniProtKB-EC"/>
</dbReference>
<dbReference type="InterPro" id="IPR003730">
    <property type="entry name" value="Cu_polyphenol_OxRdtase"/>
</dbReference>
<dbReference type="GO" id="GO:0005507">
    <property type="term" value="F:copper ion binding"/>
    <property type="evidence" value="ECO:0007669"/>
    <property type="project" value="TreeGrafter"/>
</dbReference>
<reference evidence="10" key="1">
    <citation type="submission" date="2018-06" db="EMBL/GenBank/DDBJ databases">
        <authorList>
            <person name="Zhirakovskaya E."/>
        </authorList>
    </citation>
    <scope>NUCLEOTIDE SEQUENCE</scope>
</reference>
<evidence type="ECO:0000256" key="2">
    <source>
        <dbReference type="ARBA" id="ARBA00007353"/>
    </source>
</evidence>
<dbReference type="AlphaFoldDB" id="A0A3B1ATL6"/>
<protein>
    <submittedName>
        <fullName evidence="10">FIG00003370: Multicopper polyphenol oxidase</fullName>
    </submittedName>
</protein>
<dbReference type="GO" id="GO:0016787">
    <property type="term" value="F:hydrolase activity"/>
    <property type="evidence" value="ECO:0007669"/>
    <property type="project" value="UniProtKB-KW"/>
</dbReference>
<dbReference type="NCBIfam" id="TIGR00726">
    <property type="entry name" value="peptidoglycan editing factor PgeF"/>
    <property type="match status" value="1"/>
</dbReference>
<evidence type="ECO:0000256" key="3">
    <source>
        <dbReference type="ARBA" id="ARBA00022679"/>
    </source>
</evidence>
<dbReference type="Gene3D" id="3.60.140.10">
    <property type="entry name" value="CNF1/YfiH-like putative cysteine hydrolases"/>
    <property type="match status" value="1"/>
</dbReference>
<keyword evidence="5" id="KW-0378">Hydrolase</keyword>
<keyword evidence="4" id="KW-0479">Metal-binding</keyword>
<dbReference type="InterPro" id="IPR038371">
    <property type="entry name" value="Cu_polyphenol_OxRdtase_sf"/>
</dbReference>
<evidence type="ECO:0000256" key="5">
    <source>
        <dbReference type="ARBA" id="ARBA00022801"/>
    </source>
</evidence>
<evidence type="ECO:0000256" key="4">
    <source>
        <dbReference type="ARBA" id="ARBA00022723"/>
    </source>
</evidence>
<dbReference type="PANTHER" id="PTHR30616">
    <property type="entry name" value="UNCHARACTERIZED PROTEIN YFIH"/>
    <property type="match status" value="1"/>
</dbReference>
<comment type="catalytic activity">
    <reaction evidence="1">
        <text>inosine + phosphate = alpha-D-ribose 1-phosphate + hypoxanthine</text>
        <dbReference type="Rhea" id="RHEA:27646"/>
        <dbReference type="ChEBI" id="CHEBI:17368"/>
        <dbReference type="ChEBI" id="CHEBI:17596"/>
        <dbReference type="ChEBI" id="CHEBI:43474"/>
        <dbReference type="ChEBI" id="CHEBI:57720"/>
        <dbReference type="EC" id="2.4.2.1"/>
    </reaction>
    <physiologicalReaction direction="left-to-right" evidence="1">
        <dbReference type="Rhea" id="RHEA:27647"/>
    </physiologicalReaction>
</comment>
<keyword evidence="6" id="KW-0862">Zinc</keyword>
<organism evidence="10">
    <name type="scientific">hydrothermal vent metagenome</name>
    <dbReference type="NCBI Taxonomy" id="652676"/>
    <lineage>
        <taxon>unclassified sequences</taxon>
        <taxon>metagenomes</taxon>
        <taxon>ecological metagenomes</taxon>
    </lineage>
</organism>
<sequence length="256" mass="28479">MVPIKSPLLNDIQNISHGFFTRQGGCSTGLYKSLNCGPGSDDKPENVERNRQNICASLGAENIRLCGLYQIHSNIVHYLDNINNDYILPKGDALVTKQRNTALGILTADCAPVLLADPINNIIGAAHAGWKGALTGILENTVKVMCDNGATLENIRAAIGPCIAQESYEVGPEFLENFIDQKAEYKSFFINSQKDGYHLFNLKGFAEKRLKEMGIMTLDTLPFDTYANADNFFSYRRTTHHNEQDYGRQLSVIMRQ</sequence>
<evidence type="ECO:0000256" key="6">
    <source>
        <dbReference type="ARBA" id="ARBA00022833"/>
    </source>
</evidence>
<comment type="catalytic activity">
    <reaction evidence="8">
        <text>adenosine + phosphate = alpha-D-ribose 1-phosphate + adenine</text>
        <dbReference type="Rhea" id="RHEA:27642"/>
        <dbReference type="ChEBI" id="CHEBI:16335"/>
        <dbReference type="ChEBI" id="CHEBI:16708"/>
        <dbReference type="ChEBI" id="CHEBI:43474"/>
        <dbReference type="ChEBI" id="CHEBI:57720"/>
        <dbReference type="EC" id="2.4.2.1"/>
    </reaction>
    <physiologicalReaction direction="left-to-right" evidence="8">
        <dbReference type="Rhea" id="RHEA:27643"/>
    </physiologicalReaction>
</comment>
<keyword evidence="3" id="KW-0808">Transferase</keyword>
<evidence type="ECO:0000256" key="8">
    <source>
        <dbReference type="ARBA" id="ARBA00048968"/>
    </source>
</evidence>
<accession>A0A3B1ATL6</accession>
<dbReference type="SUPFAM" id="SSF64438">
    <property type="entry name" value="CNF1/YfiH-like putative cysteine hydrolases"/>
    <property type="match status" value="1"/>
</dbReference>
<dbReference type="Pfam" id="PF02578">
    <property type="entry name" value="Cu-oxidase_4"/>
    <property type="match status" value="1"/>
</dbReference>
<proteinExistence type="inferred from homology"/>
<comment type="catalytic activity">
    <reaction evidence="9">
        <text>S-methyl-5'-thioadenosine + phosphate = 5-(methylsulfanyl)-alpha-D-ribose 1-phosphate + adenine</text>
        <dbReference type="Rhea" id="RHEA:11852"/>
        <dbReference type="ChEBI" id="CHEBI:16708"/>
        <dbReference type="ChEBI" id="CHEBI:17509"/>
        <dbReference type="ChEBI" id="CHEBI:43474"/>
        <dbReference type="ChEBI" id="CHEBI:58533"/>
        <dbReference type="EC" id="2.4.2.28"/>
    </reaction>
    <physiologicalReaction direction="left-to-right" evidence="9">
        <dbReference type="Rhea" id="RHEA:11853"/>
    </physiologicalReaction>
</comment>
<dbReference type="PANTHER" id="PTHR30616:SF2">
    <property type="entry name" value="PURINE NUCLEOSIDE PHOSPHORYLASE LACC1"/>
    <property type="match status" value="1"/>
</dbReference>
<name>A0A3B1ATL6_9ZZZZ</name>
<comment type="catalytic activity">
    <reaction evidence="7">
        <text>adenosine + H2O + H(+) = inosine + NH4(+)</text>
        <dbReference type="Rhea" id="RHEA:24408"/>
        <dbReference type="ChEBI" id="CHEBI:15377"/>
        <dbReference type="ChEBI" id="CHEBI:15378"/>
        <dbReference type="ChEBI" id="CHEBI:16335"/>
        <dbReference type="ChEBI" id="CHEBI:17596"/>
        <dbReference type="ChEBI" id="CHEBI:28938"/>
        <dbReference type="EC" id="3.5.4.4"/>
    </reaction>
    <physiologicalReaction direction="left-to-right" evidence="7">
        <dbReference type="Rhea" id="RHEA:24409"/>
    </physiologicalReaction>
</comment>
<gene>
    <name evidence="10" type="ORF">MNBD_ALPHA03-2039</name>
</gene>
<dbReference type="EMBL" id="UOFW01000195">
    <property type="protein sequence ID" value="VAX07112.1"/>
    <property type="molecule type" value="Genomic_DNA"/>
</dbReference>
<evidence type="ECO:0000256" key="1">
    <source>
        <dbReference type="ARBA" id="ARBA00000553"/>
    </source>
</evidence>
<dbReference type="InterPro" id="IPR011324">
    <property type="entry name" value="Cytotoxic_necrot_fac-like_cat"/>
</dbReference>
<dbReference type="CDD" id="cd16833">
    <property type="entry name" value="YfiH"/>
    <property type="match status" value="1"/>
</dbReference>
<evidence type="ECO:0000256" key="9">
    <source>
        <dbReference type="ARBA" id="ARBA00049893"/>
    </source>
</evidence>
<evidence type="ECO:0000256" key="7">
    <source>
        <dbReference type="ARBA" id="ARBA00047989"/>
    </source>
</evidence>
<comment type="similarity">
    <text evidence="2">Belongs to the purine nucleoside phosphorylase YfiH/LACC1 family.</text>
</comment>